<evidence type="ECO:0000259" key="3">
    <source>
        <dbReference type="Pfam" id="PF13439"/>
    </source>
</evidence>
<dbReference type="CDD" id="cd03801">
    <property type="entry name" value="GT4_PimA-like"/>
    <property type="match status" value="1"/>
</dbReference>
<dbReference type="Pfam" id="PF00534">
    <property type="entry name" value="Glycos_transf_1"/>
    <property type="match status" value="1"/>
</dbReference>
<dbReference type="SUPFAM" id="SSF53756">
    <property type="entry name" value="UDP-Glycosyltransferase/glycogen phosphorylase"/>
    <property type="match status" value="1"/>
</dbReference>
<dbReference type="Proteomes" id="UP001523392">
    <property type="component" value="Unassembled WGS sequence"/>
</dbReference>
<gene>
    <name evidence="4" type="ORF">JYK14_04305</name>
</gene>
<feature type="domain" description="Glycosyltransferase subfamily 4-like N-terminal" evidence="3">
    <location>
        <begin position="116"/>
        <end position="197"/>
    </location>
</feature>
<dbReference type="PANTHER" id="PTHR45947">
    <property type="entry name" value="SULFOQUINOVOSYL TRANSFERASE SQD2"/>
    <property type="match status" value="1"/>
</dbReference>
<dbReference type="InterPro" id="IPR028098">
    <property type="entry name" value="Glyco_trans_4-like_N"/>
</dbReference>
<comment type="caution">
    <text evidence="4">The sequence shown here is derived from an EMBL/GenBank/DDBJ whole genome shotgun (WGS) entry which is preliminary data.</text>
</comment>
<keyword evidence="5" id="KW-1185">Reference proteome</keyword>
<organism evidence="4 5">
    <name type="scientific">Siccirubricoccus soli</name>
    <dbReference type="NCBI Taxonomy" id="2899147"/>
    <lineage>
        <taxon>Bacteria</taxon>
        <taxon>Pseudomonadati</taxon>
        <taxon>Pseudomonadota</taxon>
        <taxon>Alphaproteobacteria</taxon>
        <taxon>Acetobacterales</taxon>
        <taxon>Roseomonadaceae</taxon>
        <taxon>Siccirubricoccus</taxon>
    </lineage>
</organism>
<protein>
    <submittedName>
        <fullName evidence="4">Glycosyltransferase family 4 protein</fullName>
    </submittedName>
</protein>
<evidence type="ECO:0000259" key="2">
    <source>
        <dbReference type="Pfam" id="PF00534"/>
    </source>
</evidence>
<feature type="domain" description="Glycosyl transferase family 1" evidence="2">
    <location>
        <begin position="217"/>
        <end position="374"/>
    </location>
</feature>
<evidence type="ECO:0000313" key="4">
    <source>
        <dbReference type="EMBL" id="MCO6415399.1"/>
    </source>
</evidence>
<dbReference type="EMBL" id="JAFIRR010000024">
    <property type="protein sequence ID" value="MCO6415399.1"/>
    <property type="molecule type" value="Genomic_DNA"/>
</dbReference>
<dbReference type="Gene3D" id="3.40.50.2000">
    <property type="entry name" value="Glycogen Phosphorylase B"/>
    <property type="match status" value="2"/>
</dbReference>
<evidence type="ECO:0000313" key="5">
    <source>
        <dbReference type="Proteomes" id="UP001523392"/>
    </source>
</evidence>
<dbReference type="Pfam" id="PF13439">
    <property type="entry name" value="Glyco_transf_4"/>
    <property type="match status" value="1"/>
</dbReference>
<accession>A0ABT1D0I4</accession>
<name>A0ABT1D0I4_9PROT</name>
<sequence length="430" mass="45998">MLLIANNFPPIRGGSASVYAALARHAGGRIGVLASRLNYVDGLPIIGWREHDRLAPYPVQRLALLRTTLAEQPPRGLRRLGFLARDAMLRLRVATAILGHVARGSRTLCIGELLASSWVVALFRWLPGLRLVAYVHGEEITTSPEADAVQRTGRRTLARCDAIVVVSRFTLAAVEQLLGSAARSRLCLIENGVDTGRFTPGPRQPALMGFYGLEGCFVFVSVCRLVEKKGIDHSIRAFAEVVRTRPDCRYLVVGTGAQAEELRALAAEMGVADKVVFAGEVSEEELVAHYRLGDVFVMPNRRLANGDTEGFGLVFLEANGCGLPVVAGRDGGSTDAVKDEVNGLVVNGHAVADIAGAMARLHDDRALYERIRLQALEVAQRAGWEGKARAFLALCGVEEEPGAVKAAPGSGALPAGNAATPHRGPDRSPV</sequence>
<feature type="region of interest" description="Disordered" evidence="1">
    <location>
        <begin position="403"/>
        <end position="430"/>
    </location>
</feature>
<dbReference type="RefSeq" id="WP_252951999.1">
    <property type="nucleotide sequence ID" value="NZ_JAFIRR010000024.1"/>
</dbReference>
<dbReference type="PANTHER" id="PTHR45947:SF3">
    <property type="entry name" value="SULFOQUINOVOSYL TRANSFERASE SQD2"/>
    <property type="match status" value="1"/>
</dbReference>
<dbReference type="InterPro" id="IPR001296">
    <property type="entry name" value="Glyco_trans_1"/>
</dbReference>
<reference evidence="4 5" key="1">
    <citation type="submission" date="2021-12" db="EMBL/GenBank/DDBJ databases">
        <title>Siccirubricoccus leaddurans sp. nov., a high concentration Zn2+ tolerance bacterium.</title>
        <authorList>
            <person name="Cao Y."/>
        </authorList>
    </citation>
    <scope>NUCLEOTIDE SEQUENCE [LARGE SCALE GENOMIC DNA]</scope>
    <source>
        <strain evidence="4 5">KC 17139</strain>
    </source>
</reference>
<evidence type="ECO:0000256" key="1">
    <source>
        <dbReference type="SAM" id="MobiDB-lite"/>
    </source>
</evidence>
<dbReference type="InterPro" id="IPR050194">
    <property type="entry name" value="Glycosyltransferase_grp1"/>
</dbReference>
<proteinExistence type="predicted"/>